<protein>
    <submittedName>
        <fullName evidence="3">Serine phosphatase RsbU, regulator of sigma subunit</fullName>
    </submittedName>
</protein>
<dbReference type="KEGG" id="ttf:THTE_2443"/>
<dbReference type="PROSITE" id="PS50006">
    <property type="entry name" value="FHA_DOMAIN"/>
    <property type="match status" value="1"/>
</dbReference>
<dbReference type="SUPFAM" id="SSF49879">
    <property type="entry name" value="SMAD/FHA domain"/>
    <property type="match status" value="1"/>
</dbReference>
<dbReference type="InterPro" id="IPR029016">
    <property type="entry name" value="GAF-like_dom_sf"/>
</dbReference>
<dbReference type="AlphaFoldDB" id="A0A286RGF8"/>
<dbReference type="Gene3D" id="2.60.200.20">
    <property type="match status" value="1"/>
</dbReference>
<dbReference type="SUPFAM" id="SSF55781">
    <property type="entry name" value="GAF domain-like"/>
    <property type="match status" value="1"/>
</dbReference>
<dbReference type="CDD" id="cd00060">
    <property type="entry name" value="FHA"/>
    <property type="match status" value="1"/>
</dbReference>
<gene>
    <name evidence="3" type="ORF">THTE_2443</name>
</gene>
<reference evidence="3 4" key="1">
    <citation type="journal article" name="Front. Microbiol.">
        <title>Sugar Metabolism of the First Thermophilic Planctomycete Thermogutta terrifontis: Comparative Genomic and Transcriptomic Approaches.</title>
        <authorList>
            <person name="Elcheninov A.G."/>
            <person name="Menzel P."/>
            <person name="Gudbergsdottir S.R."/>
            <person name="Slesarev A.I."/>
            <person name="Kadnikov V.V."/>
            <person name="Krogh A."/>
            <person name="Bonch-Osmolovskaya E.A."/>
            <person name="Peng X."/>
            <person name="Kublanov I.V."/>
        </authorList>
    </citation>
    <scope>NUCLEOTIDE SEQUENCE [LARGE SCALE GENOMIC DNA]</scope>
    <source>
        <strain evidence="3 4">R1</strain>
    </source>
</reference>
<dbReference type="SMART" id="SM00331">
    <property type="entry name" value="PP2C_SIG"/>
    <property type="match status" value="1"/>
</dbReference>
<dbReference type="InterPro" id="IPR008984">
    <property type="entry name" value="SMAD_FHA_dom_sf"/>
</dbReference>
<dbReference type="Pfam" id="PF07228">
    <property type="entry name" value="SpoIIE"/>
    <property type="match status" value="1"/>
</dbReference>
<evidence type="ECO:0000313" key="3">
    <source>
        <dbReference type="EMBL" id="ASV75045.1"/>
    </source>
</evidence>
<dbReference type="Proteomes" id="UP000215086">
    <property type="component" value="Chromosome"/>
</dbReference>
<dbReference type="GO" id="GO:0016791">
    <property type="term" value="F:phosphatase activity"/>
    <property type="evidence" value="ECO:0007669"/>
    <property type="project" value="TreeGrafter"/>
</dbReference>
<evidence type="ECO:0000256" key="1">
    <source>
        <dbReference type="ARBA" id="ARBA00022801"/>
    </source>
</evidence>
<dbReference type="Pfam" id="PF00498">
    <property type="entry name" value="FHA"/>
    <property type="match status" value="1"/>
</dbReference>
<dbReference type="SMART" id="SM00065">
    <property type="entry name" value="GAF"/>
    <property type="match status" value="1"/>
</dbReference>
<evidence type="ECO:0000259" key="2">
    <source>
        <dbReference type="PROSITE" id="PS50006"/>
    </source>
</evidence>
<keyword evidence="4" id="KW-1185">Reference proteome</keyword>
<dbReference type="Gene3D" id="3.30.450.40">
    <property type="match status" value="1"/>
</dbReference>
<dbReference type="SMART" id="SM00240">
    <property type="entry name" value="FHA"/>
    <property type="match status" value="1"/>
</dbReference>
<evidence type="ECO:0000313" key="4">
    <source>
        <dbReference type="Proteomes" id="UP000215086"/>
    </source>
</evidence>
<dbReference type="Gene3D" id="3.60.40.10">
    <property type="entry name" value="PPM-type phosphatase domain"/>
    <property type="match status" value="1"/>
</dbReference>
<dbReference type="InterPro" id="IPR003018">
    <property type="entry name" value="GAF"/>
</dbReference>
<name>A0A286RGF8_9BACT</name>
<dbReference type="InterPro" id="IPR001932">
    <property type="entry name" value="PPM-type_phosphatase-like_dom"/>
</dbReference>
<accession>A0A286RGF8</accession>
<dbReference type="PANTHER" id="PTHR43156">
    <property type="entry name" value="STAGE II SPORULATION PROTEIN E-RELATED"/>
    <property type="match status" value="1"/>
</dbReference>
<dbReference type="EMBL" id="CP018477">
    <property type="protein sequence ID" value="ASV75045.1"/>
    <property type="molecule type" value="Genomic_DNA"/>
</dbReference>
<dbReference type="PANTHER" id="PTHR43156:SF2">
    <property type="entry name" value="STAGE II SPORULATION PROTEIN E"/>
    <property type="match status" value="1"/>
</dbReference>
<dbReference type="SUPFAM" id="SSF81606">
    <property type="entry name" value="PP2C-like"/>
    <property type="match status" value="1"/>
</dbReference>
<dbReference type="Pfam" id="PF13185">
    <property type="entry name" value="GAF_2"/>
    <property type="match status" value="1"/>
</dbReference>
<feature type="domain" description="FHA" evidence="2">
    <location>
        <begin position="23"/>
        <end position="72"/>
    </location>
</feature>
<sequence length="578" mass="63937">MAELRQIEGPDRGRVFPIDADCVVLGRHPHCNIVLDIGAVSRQHAQIVRTPTGYFVEDLNSRNGTFLNEQRLHGRRPLRHGDRIRICDLVFVFHDAPSSTGEGGQSTLTEAAWVEDEERFRTGSTIMSRLDATSPTNRLQVNPEAKLRALMEISQNLGKAIGLEQVLDKVLQSLLNVFTQADRGFVILRDQSTGKLIPRAVRSRRPEDQENLRISKTIVNAVVQSKQAVLSADVATDSRFDLSQSIADFPIHSVMCVPLIGSDGTVLGVIQMDTRQRRARFTQEDLEVLVSVASLVAVVVENAILHEVSVREELLRRELALAHQVQQGFLPSSPPKIDNYEFFDHYDPAHEIGGDYFDYVSLPAKRLAIVLADVSGKGIAAALLMAKLSAEMRYCLVSEGSPQAALKRLNNIFCSERWEDRFITMILAILDPITHRFWLVNAGHYPAILRRADGRIEILGETNAGLPIGDPKNGEYVAETGVFEPGDVLVLYTDGMLDALNEFGESFGQDRLLEVIRQTSGPVTEIGNALVNAVHRFVGPRAQTDDICLVILGRSANQGSADQFSEEDHQLPSAKLSD</sequence>
<organism evidence="3 4">
    <name type="scientific">Thermogutta terrifontis</name>
    <dbReference type="NCBI Taxonomy" id="1331910"/>
    <lineage>
        <taxon>Bacteria</taxon>
        <taxon>Pseudomonadati</taxon>
        <taxon>Planctomycetota</taxon>
        <taxon>Planctomycetia</taxon>
        <taxon>Pirellulales</taxon>
        <taxon>Thermoguttaceae</taxon>
        <taxon>Thermogutta</taxon>
    </lineage>
</organism>
<dbReference type="OrthoDB" id="247273at2"/>
<dbReference type="InterPro" id="IPR000253">
    <property type="entry name" value="FHA_dom"/>
</dbReference>
<dbReference type="InterPro" id="IPR052016">
    <property type="entry name" value="Bact_Sigma-Reg"/>
</dbReference>
<dbReference type="RefSeq" id="WP_095415218.1">
    <property type="nucleotide sequence ID" value="NZ_CP018477.1"/>
</dbReference>
<dbReference type="InterPro" id="IPR036457">
    <property type="entry name" value="PPM-type-like_dom_sf"/>
</dbReference>
<keyword evidence="1" id="KW-0378">Hydrolase</keyword>
<proteinExistence type="predicted"/>